<comment type="subcellular location">
    <subcellularLocation>
        <location evidence="2">Chromosome</location>
    </subcellularLocation>
    <subcellularLocation>
        <location evidence="1">Nucleus</location>
    </subcellularLocation>
</comment>
<dbReference type="GO" id="GO:0005634">
    <property type="term" value="C:nucleus"/>
    <property type="evidence" value="ECO:0007669"/>
    <property type="project" value="UniProtKB-SubCell"/>
</dbReference>
<keyword evidence="6" id="KW-0227">DNA damage</keyword>
<dbReference type="GO" id="GO:0035861">
    <property type="term" value="C:site of double-strand break"/>
    <property type="evidence" value="ECO:0007669"/>
    <property type="project" value="TreeGrafter"/>
</dbReference>
<dbReference type="PANTHER" id="PTHR19306:SF6">
    <property type="entry name" value="STRUCTURAL MAINTENANCE OF CHROMOSOMES PROTEIN 6"/>
    <property type="match status" value="1"/>
</dbReference>
<evidence type="ECO:0000259" key="13">
    <source>
        <dbReference type="Pfam" id="PF13476"/>
    </source>
</evidence>
<dbReference type="GO" id="GO:0003684">
    <property type="term" value="F:damaged DNA binding"/>
    <property type="evidence" value="ECO:0007669"/>
    <property type="project" value="TreeGrafter"/>
</dbReference>
<keyword evidence="11" id="KW-0539">Nucleus</keyword>
<keyword evidence="14 16" id="KW-0378">Hydrolase</keyword>
<dbReference type="OrthoDB" id="10072614at2759"/>
<keyword evidence="9" id="KW-0233">DNA recombination</keyword>
<dbReference type="GO" id="GO:0003697">
    <property type="term" value="F:single-stranded DNA binding"/>
    <property type="evidence" value="ECO:0007669"/>
    <property type="project" value="TreeGrafter"/>
</dbReference>
<keyword evidence="7" id="KW-0067">ATP-binding</keyword>
<keyword evidence="10" id="KW-0234">DNA repair</keyword>
<reference evidence="14 16" key="1">
    <citation type="journal article" date="2020" name="Stud. Mycol.">
        <title>101 Dothideomycetes genomes: a test case for predicting lifestyles and emergence of pathogens.</title>
        <authorList>
            <person name="Haridas S."/>
            <person name="Albert R."/>
            <person name="Binder M."/>
            <person name="Bloem J."/>
            <person name="Labutti K."/>
            <person name="Salamov A."/>
            <person name="Andreopoulos B."/>
            <person name="Baker S."/>
            <person name="Barry K."/>
            <person name="Bills G."/>
            <person name="Bluhm B."/>
            <person name="Cannon C."/>
            <person name="Castanera R."/>
            <person name="Culley D."/>
            <person name="Daum C."/>
            <person name="Ezra D."/>
            <person name="Gonzalez J."/>
            <person name="Henrissat B."/>
            <person name="Kuo A."/>
            <person name="Liang C."/>
            <person name="Lipzen A."/>
            <person name="Lutzoni F."/>
            <person name="Magnuson J."/>
            <person name="Mondo S."/>
            <person name="Nolan M."/>
            <person name="Ohm R."/>
            <person name="Pangilinan J."/>
            <person name="Park H.-J."/>
            <person name="Ramirez L."/>
            <person name="Alfaro M."/>
            <person name="Sun H."/>
            <person name="Tritt A."/>
            <person name="Yoshinaga Y."/>
            <person name="Zwiers L.-H."/>
            <person name="Turgeon B."/>
            <person name="Goodwin S."/>
            <person name="Spatafora J."/>
            <person name="Crous P."/>
            <person name="Grigoriev I."/>
        </authorList>
    </citation>
    <scope>NUCLEOTIDE SEQUENCE</scope>
    <source>
        <strain evidence="14 16">CBS 304.34</strain>
    </source>
</reference>
<dbReference type="SUPFAM" id="SSF52540">
    <property type="entry name" value="P-loop containing nucleoside triphosphate hydrolases"/>
    <property type="match status" value="1"/>
</dbReference>
<dbReference type="InterPro" id="IPR027417">
    <property type="entry name" value="P-loop_NTPase"/>
</dbReference>
<evidence type="ECO:0000256" key="12">
    <source>
        <dbReference type="SAM" id="MobiDB-lite"/>
    </source>
</evidence>
<organism evidence="14">
    <name type="scientific">Mytilinidion resinicola</name>
    <dbReference type="NCBI Taxonomy" id="574789"/>
    <lineage>
        <taxon>Eukaryota</taxon>
        <taxon>Fungi</taxon>
        <taxon>Dikarya</taxon>
        <taxon>Ascomycota</taxon>
        <taxon>Pezizomycotina</taxon>
        <taxon>Dothideomycetes</taxon>
        <taxon>Pleosporomycetidae</taxon>
        <taxon>Mytilinidiales</taxon>
        <taxon>Mytilinidiaceae</taxon>
        <taxon>Mytilinidion</taxon>
    </lineage>
</organism>
<keyword evidence="5" id="KW-0547">Nucleotide-binding</keyword>
<keyword evidence="15" id="KW-1185">Reference proteome</keyword>
<evidence type="ECO:0000256" key="8">
    <source>
        <dbReference type="ARBA" id="ARBA00023054"/>
    </source>
</evidence>
<dbReference type="GO" id="GO:0005524">
    <property type="term" value="F:ATP binding"/>
    <property type="evidence" value="ECO:0007669"/>
    <property type="project" value="UniProtKB-KW"/>
</dbReference>
<keyword evidence="8" id="KW-0175">Coiled coil</keyword>
<evidence type="ECO:0000256" key="9">
    <source>
        <dbReference type="ARBA" id="ARBA00023172"/>
    </source>
</evidence>
<dbReference type="Gene3D" id="3.40.50.300">
    <property type="entry name" value="P-loop containing nucleotide triphosphate hydrolases"/>
    <property type="match status" value="1"/>
</dbReference>
<dbReference type="GeneID" id="54453755"/>
<dbReference type="GO" id="GO:0016887">
    <property type="term" value="F:ATP hydrolysis activity"/>
    <property type="evidence" value="ECO:0007669"/>
    <property type="project" value="InterPro"/>
</dbReference>
<feature type="region of interest" description="Disordered" evidence="12">
    <location>
        <begin position="1"/>
        <end position="70"/>
    </location>
</feature>
<reference evidence="16" key="2">
    <citation type="submission" date="2020-04" db="EMBL/GenBank/DDBJ databases">
        <authorList>
            <consortium name="NCBI Genome Project"/>
        </authorList>
    </citation>
    <scope>NUCLEOTIDE SEQUENCE</scope>
    <source>
        <strain evidence="16">CBS 304.34</strain>
    </source>
</reference>
<comment type="similarity">
    <text evidence="3">Belongs to the SMC family. SMC6 subfamily.</text>
</comment>
<feature type="region of interest" description="Disordered" evidence="12">
    <location>
        <begin position="376"/>
        <end position="398"/>
    </location>
</feature>
<dbReference type="RefSeq" id="XP_033570668.1">
    <property type="nucleotide sequence ID" value="XM_033712862.1"/>
</dbReference>
<keyword evidence="4" id="KW-0158">Chromosome</keyword>
<evidence type="ECO:0000313" key="15">
    <source>
        <dbReference type="Proteomes" id="UP000504636"/>
    </source>
</evidence>
<reference evidence="16" key="3">
    <citation type="submission" date="2025-04" db="UniProtKB">
        <authorList>
            <consortium name="RefSeq"/>
        </authorList>
    </citation>
    <scope>IDENTIFICATION</scope>
    <source>
        <strain evidence="16">CBS 304.34</strain>
    </source>
</reference>
<evidence type="ECO:0000256" key="7">
    <source>
        <dbReference type="ARBA" id="ARBA00022840"/>
    </source>
</evidence>
<name>A0A6A6Y6Q9_9PEZI</name>
<evidence type="ECO:0000256" key="4">
    <source>
        <dbReference type="ARBA" id="ARBA00022454"/>
    </source>
</evidence>
<dbReference type="GO" id="GO:0030915">
    <property type="term" value="C:Smc5-Smc6 complex"/>
    <property type="evidence" value="ECO:0007669"/>
    <property type="project" value="TreeGrafter"/>
</dbReference>
<protein>
    <submittedName>
        <fullName evidence="14 16">P-loop containing nucleoside triphosphate hydrolase protein</fullName>
    </submittedName>
</protein>
<feature type="domain" description="Rad50/SbcC-type AAA" evidence="13">
    <location>
        <begin position="124"/>
        <end position="353"/>
    </location>
</feature>
<evidence type="ECO:0000256" key="5">
    <source>
        <dbReference type="ARBA" id="ARBA00022741"/>
    </source>
</evidence>
<gene>
    <name evidence="14 16" type="ORF">BDZ99DRAFT_160781</name>
</gene>
<accession>A0A6A6Y6Q9</accession>
<dbReference type="Proteomes" id="UP000504636">
    <property type="component" value="Unplaced"/>
</dbReference>
<evidence type="ECO:0000313" key="14">
    <source>
        <dbReference type="EMBL" id="KAF2803704.1"/>
    </source>
</evidence>
<proteinExistence type="inferred from homology"/>
<feature type="compositionally biased region" description="Basic residues" evidence="12">
    <location>
        <begin position="1"/>
        <end position="11"/>
    </location>
</feature>
<sequence>MAPMRPSKRPRSRTENGEASGTNAAGLRRGSGKRPRLSPASEDEESDAAMSYVSEEVHLTKESPQGPVEDWETARDGGFEDLQYQEIDDQHSTQIIQQRFEKHRERLQDGKVNDPADNGVIEEVKCTNFMCHDRLTVKLGPLINFIIGHNGSGKSAVLTAITLCLGGKATATNRGQSLKSFIKEGRDAALLSVRIKNQGSAAYKPEIYGKSIIVERQFSKTGSNSYKIKNTNDKTVSTKKADLDDILDAFCLQLDNPMNVLTQDMARQFLNHSNAKDKYKFFLKGTQLEALDNDYKLLSDTINAVESKHDLLEETVQIRKKAFDEAAAKKRQAQQLDGLHEKIHNLVMQMAWAQVIDQEDRLAELDKLIQDKDEMINDRRTQSEEASGRYDTANEARETARESLKALQDSIAPVQARRTAAKETLDAKKEKLADTINAISIAR</sequence>
<dbReference type="PANTHER" id="PTHR19306">
    <property type="entry name" value="STRUCTURAL MAINTENANCE OF CHROMOSOMES 5,6 SMC5, SMC6"/>
    <property type="match status" value="1"/>
</dbReference>
<evidence type="ECO:0000313" key="16">
    <source>
        <dbReference type="RefSeq" id="XP_033570668.1"/>
    </source>
</evidence>
<dbReference type="GO" id="GO:0000724">
    <property type="term" value="P:double-strand break repair via homologous recombination"/>
    <property type="evidence" value="ECO:0007669"/>
    <property type="project" value="TreeGrafter"/>
</dbReference>
<evidence type="ECO:0000256" key="6">
    <source>
        <dbReference type="ARBA" id="ARBA00022763"/>
    </source>
</evidence>
<evidence type="ECO:0000256" key="2">
    <source>
        <dbReference type="ARBA" id="ARBA00004286"/>
    </source>
</evidence>
<evidence type="ECO:0000256" key="10">
    <source>
        <dbReference type="ARBA" id="ARBA00023204"/>
    </source>
</evidence>
<dbReference type="InterPro" id="IPR038729">
    <property type="entry name" value="Rad50/SbcC_AAA"/>
</dbReference>
<evidence type="ECO:0000256" key="1">
    <source>
        <dbReference type="ARBA" id="ARBA00004123"/>
    </source>
</evidence>
<evidence type="ECO:0000256" key="11">
    <source>
        <dbReference type="ARBA" id="ARBA00023242"/>
    </source>
</evidence>
<dbReference type="AlphaFoldDB" id="A0A6A6Y6Q9"/>
<evidence type="ECO:0000256" key="3">
    <source>
        <dbReference type="ARBA" id="ARBA00006793"/>
    </source>
</evidence>
<dbReference type="Pfam" id="PF13476">
    <property type="entry name" value="AAA_23"/>
    <property type="match status" value="1"/>
</dbReference>
<dbReference type="EMBL" id="MU003716">
    <property type="protein sequence ID" value="KAF2803704.1"/>
    <property type="molecule type" value="Genomic_DNA"/>
</dbReference>